<sequence length="296" mass="32323">MKIVKAILTSSLIAAALLTGCSDSKNSSNIKVGDVTIDLNDVDKEYAKNLKFQKNYTFETPKPINAMSIEVPTGDIEVEHSGDDKSGLCLRYRIYADTDETIDNVNEHMGSVSEVKDNVLVIKLVEAETSEDINTWLEKNAPDCRVEYDVYITVPEYVNDYRTKCGIGNITFKEMSGSFTADASVGNITFSDDEITGSSVIKCNTGNITMNSITYKADTDIYAETGNIKFCLPLNGSDGADISVKGETANIEVSGIKNYEVKDEKTKGTSQSLSIAVENCNIDFAVDTGEIKIDKE</sequence>
<feature type="signal peptide" evidence="1">
    <location>
        <begin position="1"/>
        <end position="16"/>
    </location>
</feature>
<reference evidence="3" key="1">
    <citation type="submission" date="2016-11" db="EMBL/GenBank/DDBJ databases">
        <authorList>
            <person name="Varghese N."/>
            <person name="Submissions S."/>
        </authorList>
    </citation>
    <scope>NUCLEOTIDE SEQUENCE [LARGE SCALE GENOMIC DNA]</scope>
    <source>
        <strain evidence="3">YL228</strain>
    </source>
</reference>
<evidence type="ECO:0000313" key="3">
    <source>
        <dbReference type="Proteomes" id="UP000183461"/>
    </source>
</evidence>
<evidence type="ECO:0000313" key="2">
    <source>
        <dbReference type="EMBL" id="SFW11193.1"/>
    </source>
</evidence>
<gene>
    <name evidence="2" type="ORF">SAMN02910280_0476</name>
</gene>
<dbReference type="PROSITE" id="PS51257">
    <property type="entry name" value="PROKAR_LIPOPROTEIN"/>
    <property type="match status" value="1"/>
</dbReference>
<feature type="chain" id="PRO_5038850879" description="Adhesin" evidence="1">
    <location>
        <begin position="17"/>
        <end position="296"/>
    </location>
</feature>
<protein>
    <recommendedName>
        <fullName evidence="4">Adhesin</fullName>
    </recommendedName>
</protein>
<name>A0A1K1LJX7_RUMFL</name>
<proteinExistence type="predicted"/>
<dbReference type="RefSeq" id="WP_072298926.1">
    <property type="nucleotide sequence ID" value="NZ_FPIP01000001.1"/>
</dbReference>
<evidence type="ECO:0000256" key="1">
    <source>
        <dbReference type="SAM" id="SignalP"/>
    </source>
</evidence>
<accession>A0A1K1LJX7</accession>
<dbReference type="AlphaFoldDB" id="A0A1K1LJX7"/>
<dbReference type="Proteomes" id="UP000183461">
    <property type="component" value="Unassembled WGS sequence"/>
</dbReference>
<evidence type="ECO:0008006" key="4">
    <source>
        <dbReference type="Google" id="ProtNLM"/>
    </source>
</evidence>
<dbReference type="EMBL" id="FPIP01000001">
    <property type="protein sequence ID" value="SFW11193.1"/>
    <property type="molecule type" value="Genomic_DNA"/>
</dbReference>
<keyword evidence="1" id="KW-0732">Signal</keyword>
<organism evidence="2 3">
    <name type="scientific">Ruminococcus flavefaciens</name>
    <dbReference type="NCBI Taxonomy" id="1265"/>
    <lineage>
        <taxon>Bacteria</taxon>
        <taxon>Bacillati</taxon>
        <taxon>Bacillota</taxon>
        <taxon>Clostridia</taxon>
        <taxon>Eubacteriales</taxon>
        <taxon>Oscillospiraceae</taxon>
        <taxon>Ruminococcus</taxon>
    </lineage>
</organism>